<evidence type="ECO:0000313" key="2">
    <source>
        <dbReference type="Proteomes" id="UP000054783"/>
    </source>
</evidence>
<gene>
    <name evidence="1" type="ORF">T12_3764</name>
</gene>
<proteinExistence type="predicted"/>
<comment type="caution">
    <text evidence="1">The sequence shown here is derived from an EMBL/GenBank/DDBJ whole genome shotgun (WGS) entry which is preliminary data.</text>
</comment>
<protein>
    <submittedName>
        <fullName evidence="1">Uncharacterized protein</fullName>
    </submittedName>
</protein>
<organism evidence="1 2">
    <name type="scientific">Trichinella patagoniensis</name>
    <dbReference type="NCBI Taxonomy" id="990121"/>
    <lineage>
        <taxon>Eukaryota</taxon>
        <taxon>Metazoa</taxon>
        <taxon>Ecdysozoa</taxon>
        <taxon>Nematoda</taxon>
        <taxon>Enoplea</taxon>
        <taxon>Dorylaimia</taxon>
        <taxon>Trichinellida</taxon>
        <taxon>Trichinellidae</taxon>
        <taxon>Trichinella</taxon>
    </lineage>
</organism>
<keyword evidence="2" id="KW-1185">Reference proteome</keyword>
<dbReference type="Proteomes" id="UP000054783">
    <property type="component" value="Unassembled WGS sequence"/>
</dbReference>
<evidence type="ECO:0000313" key="1">
    <source>
        <dbReference type="EMBL" id="KRY04092.1"/>
    </source>
</evidence>
<sequence>MGNIPFSFRSIDLFICLDIFRGREFTLSQHCNTSRQESWKDFESGKAKASTLLRTANERTKLPRHTATRNCSAFEAPLLSFHSVICCKESTNGRY</sequence>
<name>A0A0V0YVH1_9BILA</name>
<dbReference type="AlphaFoldDB" id="A0A0V0YVH1"/>
<accession>A0A0V0YVH1</accession>
<dbReference type="EMBL" id="JYDQ01002211">
    <property type="protein sequence ID" value="KRY04092.1"/>
    <property type="molecule type" value="Genomic_DNA"/>
</dbReference>
<reference evidence="1 2" key="1">
    <citation type="submission" date="2015-01" db="EMBL/GenBank/DDBJ databases">
        <title>Evolution of Trichinella species and genotypes.</title>
        <authorList>
            <person name="Korhonen P.K."/>
            <person name="Edoardo P."/>
            <person name="Giuseppe L.R."/>
            <person name="Gasser R.B."/>
        </authorList>
    </citation>
    <scope>NUCLEOTIDE SEQUENCE [LARGE SCALE GENOMIC DNA]</scope>
    <source>
        <strain evidence="1">ISS2496</strain>
    </source>
</reference>